<dbReference type="AlphaFoldDB" id="A0A1Y5F7U6"/>
<dbReference type="Proteomes" id="UP000196531">
    <property type="component" value="Unassembled WGS sequence"/>
</dbReference>
<dbReference type="SFLD" id="SFLDS00029">
    <property type="entry name" value="Radical_SAM"/>
    <property type="match status" value="1"/>
</dbReference>
<dbReference type="SUPFAM" id="SSF102114">
    <property type="entry name" value="Radical SAM enzymes"/>
    <property type="match status" value="1"/>
</dbReference>
<dbReference type="CDD" id="cd01335">
    <property type="entry name" value="Radical_SAM"/>
    <property type="match status" value="1"/>
</dbReference>
<dbReference type="GO" id="GO:0051536">
    <property type="term" value="F:iron-sulfur cluster binding"/>
    <property type="evidence" value="ECO:0007669"/>
    <property type="project" value="UniProtKB-KW"/>
</dbReference>
<evidence type="ECO:0000256" key="3">
    <source>
        <dbReference type="ARBA" id="ARBA00022723"/>
    </source>
</evidence>
<dbReference type="PANTHER" id="PTHR11228">
    <property type="entry name" value="RADICAL SAM DOMAIN PROTEIN"/>
    <property type="match status" value="1"/>
</dbReference>
<dbReference type="PROSITE" id="PS51918">
    <property type="entry name" value="RADICAL_SAM"/>
    <property type="match status" value="1"/>
</dbReference>
<evidence type="ECO:0000256" key="2">
    <source>
        <dbReference type="ARBA" id="ARBA00022691"/>
    </source>
</evidence>
<evidence type="ECO:0000256" key="1">
    <source>
        <dbReference type="ARBA" id="ARBA00001966"/>
    </source>
</evidence>
<accession>A0A1Y5F7U6</accession>
<dbReference type="InterPro" id="IPR023885">
    <property type="entry name" value="4Fe4S-binding_SPASM_dom"/>
</dbReference>
<evidence type="ECO:0000313" key="8">
    <source>
        <dbReference type="Proteomes" id="UP000196531"/>
    </source>
</evidence>
<evidence type="ECO:0000256" key="5">
    <source>
        <dbReference type="ARBA" id="ARBA00023014"/>
    </source>
</evidence>
<gene>
    <name evidence="7" type="ORF">A9Q84_19250</name>
</gene>
<proteinExistence type="predicted"/>
<evidence type="ECO:0000256" key="4">
    <source>
        <dbReference type="ARBA" id="ARBA00023004"/>
    </source>
</evidence>
<dbReference type="InterPro" id="IPR058240">
    <property type="entry name" value="rSAM_sf"/>
</dbReference>
<keyword evidence="3" id="KW-0479">Metal-binding</keyword>
<dbReference type="GO" id="GO:0003824">
    <property type="term" value="F:catalytic activity"/>
    <property type="evidence" value="ECO:0007669"/>
    <property type="project" value="InterPro"/>
</dbReference>
<keyword evidence="2" id="KW-0949">S-adenosyl-L-methionine</keyword>
<dbReference type="Pfam" id="PF13186">
    <property type="entry name" value="SPASM"/>
    <property type="match status" value="1"/>
</dbReference>
<dbReference type="EMBL" id="MAAO01000015">
    <property type="protein sequence ID" value="OUR93607.1"/>
    <property type="molecule type" value="Genomic_DNA"/>
</dbReference>
<organism evidence="7 8">
    <name type="scientific">Halobacteriovorax marinus</name>
    <dbReference type="NCBI Taxonomy" id="97084"/>
    <lineage>
        <taxon>Bacteria</taxon>
        <taxon>Pseudomonadati</taxon>
        <taxon>Bdellovibrionota</taxon>
        <taxon>Bacteriovoracia</taxon>
        <taxon>Bacteriovoracales</taxon>
        <taxon>Halobacteriovoraceae</taxon>
        <taxon>Halobacteriovorax</taxon>
    </lineage>
</organism>
<dbReference type="SFLD" id="SFLDG01067">
    <property type="entry name" value="SPASM/twitch_domain_containing"/>
    <property type="match status" value="1"/>
</dbReference>
<protein>
    <recommendedName>
        <fullName evidence="6">Radical SAM core domain-containing protein</fullName>
    </recommendedName>
</protein>
<dbReference type="InterPro" id="IPR013785">
    <property type="entry name" value="Aldolase_TIM"/>
</dbReference>
<dbReference type="InterPro" id="IPR007197">
    <property type="entry name" value="rSAM"/>
</dbReference>
<keyword evidence="5" id="KW-0411">Iron-sulfur</keyword>
<evidence type="ECO:0000313" key="7">
    <source>
        <dbReference type="EMBL" id="OUR93607.1"/>
    </source>
</evidence>
<keyword evidence="4" id="KW-0408">Iron</keyword>
<dbReference type="PANTHER" id="PTHR11228:SF7">
    <property type="entry name" value="PQQA PEPTIDE CYCLASE"/>
    <property type="match status" value="1"/>
</dbReference>
<comment type="cofactor">
    <cofactor evidence="1">
        <name>[4Fe-4S] cluster</name>
        <dbReference type="ChEBI" id="CHEBI:49883"/>
    </cofactor>
</comment>
<reference evidence="8" key="1">
    <citation type="journal article" date="2017" name="Proc. Natl. Acad. Sci. U.S.A.">
        <title>Simulation of Deepwater Horizon oil plume reveals substrate specialization within a complex community of hydrocarbon-degraders.</title>
        <authorList>
            <person name="Hu P."/>
            <person name="Dubinsky E.A."/>
            <person name="Probst A.J."/>
            <person name="Wang J."/>
            <person name="Sieber C.M.K."/>
            <person name="Tom L.M."/>
            <person name="Gardinali P."/>
            <person name="Banfield J.F."/>
            <person name="Atlas R.M."/>
            <person name="Andersen G.L."/>
        </authorList>
    </citation>
    <scope>NUCLEOTIDE SEQUENCE [LARGE SCALE GENOMIC DNA]</scope>
</reference>
<sequence>MKIATAIQYFKLALRMKVYRHPFTNFRIGLHFLLIRINILLKTKKLTISPPNIVFSLTSRCNKTCDFCHYITELNSPEHKEDELSYDSFVEILDSEGCPSVGRICLYGGEPLLNKDFFKILAEAKKRKFLTSIVTNGLLITKYKSELQESNLDLMTVSYYPEDVEKIKPSLVNISKYIPINLSYVVSNNRIDEIEKFLIYARDINAAMVTIENLRENGITSEESLKENEQLKSQRVHLTENYSKHFILRWSGFNKIDTVNLKTSCVDFWDTIFVNAKGQISPCCQYPLNSYFGDIKKKSSSVNSLEMLKLRDQISSNQAPKNCEGCHYLYAKDPLYKS</sequence>
<dbReference type="GO" id="GO:0046872">
    <property type="term" value="F:metal ion binding"/>
    <property type="evidence" value="ECO:0007669"/>
    <property type="project" value="UniProtKB-KW"/>
</dbReference>
<name>A0A1Y5F7U6_9BACT</name>
<evidence type="ECO:0000259" key="6">
    <source>
        <dbReference type="PROSITE" id="PS51918"/>
    </source>
</evidence>
<dbReference type="Gene3D" id="3.20.20.70">
    <property type="entry name" value="Aldolase class I"/>
    <property type="match status" value="1"/>
</dbReference>
<dbReference type="Pfam" id="PF04055">
    <property type="entry name" value="Radical_SAM"/>
    <property type="match status" value="1"/>
</dbReference>
<comment type="caution">
    <text evidence="7">The sequence shown here is derived from an EMBL/GenBank/DDBJ whole genome shotgun (WGS) entry which is preliminary data.</text>
</comment>
<feature type="domain" description="Radical SAM core" evidence="6">
    <location>
        <begin position="47"/>
        <end position="249"/>
    </location>
</feature>
<dbReference type="InterPro" id="IPR050377">
    <property type="entry name" value="Radical_SAM_PqqE_MftC-like"/>
</dbReference>